<dbReference type="HAMAP" id="MF_00017">
    <property type="entry name" value="RecR"/>
    <property type="match status" value="1"/>
</dbReference>
<dbReference type="GO" id="GO:0006281">
    <property type="term" value="P:DNA repair"/>
    <property type="evidence" value="ECO:0007669"/>
    <property type="project" value="UniProtKB-UniRule"/>
</dbReference>
<dbReference type="InterPro" id="IPR034137">
    <property type="entry name" value="TOPRIM_RecR"/>
</dbReference>
<dbReference type="EMBL" id="MHSR01000008">
    <property type="protein sequence ID" value="OHA47036.1"/>
    <property type="molecule type" value="Genomic_DNA"/>
</dbReference>
<keyword evidence="1 7" id="KW-0479">Metal-binding</keyword>
<evidence type="ECO:0000313" key="10">
    <source>
        <dbReference type="Proteomes" id="UP000178869"/>
    </source>
</evidence>
<dbReference type="AlphaFoldDB" id="A0A1G2PFC5"/>
<dbReference type="Gene3D" id="3.40.1360.10">
    <property type="match status" value="1"/>
</dbReference>
<gene>
    <name evidence="7" type="primary">recR</name>
    <name evidence="9" type="ORF">A2828_03630</name>
</gene>
<dbReference type="PANTHER" id="PTHR30446">
    <property type="entry name" value="RECOMBINATION PROTEIN RECR"/>
    <property type="match status" value="1"/>
</dbReference>
<keyword evidence="5 7" id="KW-0233">DNA recombination</keyword>
<comment type="caution">
    <text evidence="7">Lacks conserved residue(s) required for the propagation of feature annotation.</text>
</comment>
<evidence type="ECO:0000256" key="3">
    <source>
        <dbReference type="ARBA" id="ARBA00022771"/>
    </source>
</evidence>
<evidence type="ECO:0000256" key="4">
    <source>
        <dbReference type="ARBA" id="ARBA00022833"/>
    </source>
</evidence>
<evidence type="ECO:0000256" key="6">
    <source>
        <dbReference type="ARBA" id="ARBA00023204"/>
    </source>
</evidence>
<keyword evidence="2 7" id="KW-0227">DNA damage</keyword>
<feature type="domain" description="Toprim" evidence="8">
    <location>
        <begin position="83"/>
        <end position="182"/>
    </location>
</feature>
<dbReference type="InterPro" id="IPR023627">
    <property type="entry name" value="Rcmb_RecR"/>
</dbReference>
<evidence type="ECO:0000256" key="2">
    <source>
        <dbReference type="ARBA" id="ARBA00022763"/>
    </source>
</evidence>
<sequence>MLPPPIRETADLIRRLPGIGPRQALRCAFYILRRPQEREDLKRALENISNIGNCEKCFRAISITQNTAQRLCTSCHDPKRANGTLCVVEEDTDLEQLEKAAVFKGQYFVLGGRLSIAYHPQSIRINELKQRVSSDQNLKEIILALSPTSEGNAAALWLKQAVIESASSSENVKITRLGIGMPSGGEIEYADEETLRGAMKNRN</sequence>
<dbReference type="CDD" id="cd01025">
    <property type="entry name" value="TOPRIM_recR"/>
    <property type="match status" value="1"/>
</dbReference>
<keyword evidence="3 7" id="KW-0863">Zinc-finger</keyword>
<dbReference type="PANTHER" id="PTHR30446:SF0">
    <property type="entry name" value="RECOMBINATION PROTEIN RECR"/>
    <property type="match status" value="1"/>
</dbReference>
<organism evidence="9 10">
    <name type="scientific">Candidatus Terrybacteria bacterium RIFCSPHIGHO2_01_FULL_43_35</name>
    <dbReference type="NCBI Taxonomy" id="1802361"/>
    <lineage>
        <taxon>Bacteria</taxon>
        <taxon>Candidatus Terryibacteriota</taxon>
    </lineage>
</organism>
<evidence type="ECO:0000259" key="8">
    <source>
        <dbReference type="PROSITE" id="PS50880"/>
    </source>
</evidence>
<dbReference type="NCBIfam" id="TIGR00615">
    <property type="entry name" value="recR"/>
    <property type="match status" value="1"/>
</dbReference>
<dbReference type="Pfam" id="PF21175">
    <property type="entry name" value="RecR_C"/>
    <property type="match status" value="1"/>
</dbReference>
<dbReference type="GO" id="GO:0003677">
    <property type="term" value="F:DNA binding"/>
    <property type="evidence" value="ECO:0007669"/>
    <property type="project" value="UniProtKB-UniRule"/>
</dbReference>
<evidence type="ECO:0000256" key="5">
    <source>
        <dbReference type="ARBA" id="ARBA00023172"/>
    </source>
</evidence>
<dbReference type="Pfam" id="PF13662">
    <property type="entry name" value="Toprim_4"/>
    <property type="match status" value="1"/>
</dbReference>
<proteinExistence type="inferred from homology"/>
<comment type="function">
    <text evidence="7">May play a role in DNA repair. It seems to be involved in an RecBC-independent recombinational process of DNA repair. It may act with RecF and RecO.</text>
</comment>
<comment type="similarity">
    <text evidence="7">Belongs to the RecR family.</text>
</comment>
<protein>
    <recommendedName>
        <fullName evidence="7">Recombination protein RecR</fullName>
    </recommendedName>
</protein>
<dbReference type="PROSITE" id="PS50880">
    <property type="entry name" value="TOPRIM"/>
    <property type="match status" value="1"/>
</dbReference>
<dbReference type="Gene3D" id="1.10.8.420">
    <property type="entry name" value="RecR Domain 1"/>
    <property type="match status" value="1"/>
</dbReference>
<comment type="caution">
    <text evidence="9">The sequence shown here is derived from an EMBL/GenBank/DDBJ whole genome shotgun (WGS) entry which is preliminary data.</text>
</comment>
<evidence type="ECO:0000256" key="7">
    <source>
        <dbReference type="HAMAP-Rule" id="MF_00017"/>
    </source>
</evidence>
<accession>A0A1G2PFC5</accession>
<dbReference type="InterPro" id="IPR000093">
    <property type="entry name" value="DNA_Rcmb_RecR"/>
</dbReference>
<dbReference type="InterPro" id="IPR006171">
    <property type="entry name" value="TOPRIM_dom"/>
</dbReference>
<name>A0A1G2PFC5_9BACT</name>
<dbReference type="SUPFAM" id="SSF111304">
    <property type="entry name" value="Recombination protein RecR"/>
    <property type="match status" value="1"/>
</dbReference>
<dbReference type="GO" id="GO:0008270">
    <property type="term" value="F:zinc ion binding"/>
    <property type="evidence" value="ECO:0007669"/>
    <property type="project" value="UniProtKB-KW"/>
</dbReference>
<keyword evidence="6 7" id="KW-0234">DNA repair</keyword>
<keyword evidence="4 7" id="KW-0862">Zinc</keyword>
<dbReference type="Proteomes" id="UP000178869">
    <property type="component" value="Unassembled WGS sequence"/>
</dbReference>
<evidence type="ECO:0000313" key="9">
    <source>
        <dbReference type="EMBL" id="OHA47036.1"/>
    </source>
</evidence>
<evidence type="ECO:0000256" key="1">
    <source>
        <dbReference type="ARBA" id="ARBA00022723"/>
    </source>
</evidence>
<reference evidence="9 10" key="1">
    <citation type="journal article" date="2016" name="Nat. Commun.">
        <title>Thousands of microbial genomes shed light on interconnected biogeochemical processes in an aquifer system.</title>
        <authorList>
            <person name="Anantharaman K."/>
            <person name="Brown C.T."/>
            <person name="Hug L.A."/>
            <person name="Sharon I."/>
            <person name="Castelle C.J."/>
            <person name="Probst A.J."/>
            <person name="Thomas B.C."/>
            <person name="Singh A."/>
            <person name="Wilkins M.J."/>
            <person name="Karaoz U."/>
            <person name="Brodie E.L."/>
            <person name="Williams K.H."/>
            <person name="Hubbard S.S."/>
            <person name="Banfield J.F."/>
        </authorList>
    </citation>
    <scope>NUCLEOTIDE SEQUENCE [LARGE SCALE GENOMIC DNA]</scope>
</reference>
<dbReference type="Pfam" id="PF21176">
    <property type="entry name" value="RecR_HhH"/>
    <property type="match status" value="1"/>
</dbReference>
<dbReference type="GO" id="GO:0006310">
    <property type="term" value="P:DNA recombination"/>
    <property type="evidence" value="ECO:0007669"/>
    <property type="project" value="UniProtKB-UniRule"/>
</dbReference>